<organism evidence="1 2">
    <name type="scientific">Thiolapillus brandeum</name>
    <dbReference type="NCBI Taxonomy" id="1076588"/>
    <lineage>
        <taxon>Bacteria</taxon>
        <taxon>Pseudomonadati</taxon>
        <taxon>Pseudomonadota</taxon>
        <taxon>Gammaproteobacteria</taxon>
        <taxon>Chromatiales</taxon>
        <taxon>Sedimenticolaceae</taxon>
        <taxon>Thiolapillus</taxon>
    </lineage>
</organism>
<dbReference type="KEGG" id="tbn:TBH_C1569"/>
<evidence type="ECO:0000313" key="2">
    <source>
        <dbReference type="Proteomes" id="UP000031631"/>
    </source>
</evidence>
<sequence length="94" mass="10599">MHTQLTKLIGQRFLFRGKVWLIVEILREEDALVIAPEQAAQNQRIQADQYGNATRRCDHCQTLALSNPENPDEYSADVMELLAGRIGEASSSQE</sequence>
<dbReference type="RefSeq" id="WP_041067376.1">
    <property type="nucleotide sequence ID" value="NZ_AP012273.1"/>
</dbReference>
<dbReference type="OrthoDB" id="5770120at2"/>
<reference evidence="1 2" key="1">
    <citation type="journal article" date="2014" name="PLoS ONE">
        <title>Physiological and genomic features of a novel sulfur-oxidizing gammaproteobacterium belonging to a previously uncultivated symbiotic lineage isolated from a hydrothermal vent.</title>
        <authorList>
            <person name="Nunoura T."/>
            <person name="Takaki Y."/>
            <person name="Kazama H."/>
            <person name="Kakuta J."/>
            <person name="Shimamura S."/>
            <person name="Makita H."/>
            <person name="Hirai M."/>
            <person name="Miyazaki M."/>
            <person name="Takai K."/>
        </authorList>
    </citation>
    <scope>NUCLEOTIDE SEQUENCE [LARGE SCALE GENOMIC DNA]</scope>
    <source>
        <strain evidence="1 2">Hiromi1</strain>
    </source>
</reference>
<gene>
    <name evidence="1" type="ORF">TBH_C1569</name>
</gene>
<dbReference type="Proteomes" id="UP000031631">
    <property type="component" value="Chromosome"/>
</dbReference>
<evidence type="ECO:0000313" key="1">
    <source>
        <dbReference type="EMBL" id="BAO44486.1"/>
    </source>
</evidence>
<keyword evidence="2" id="KW-1185">Reference proteome</keyword>
<name>A0A7U6GIZ1_9GAMM</name>
<proteinExistence type="predicted"/>
<accession>A0A7U6GIZ1</accession>
<dbReference type="AlphaFoldDB" id="A0A7U6GIZ1"/>
<dbReference type="EMBL" id="AP012273">
    <property type="protein sequence ID" value="BAO44486.1"/>
    <property type="molecule type" value="Genomic_DNA"/>
</dbReference>
<protein>
    <submittedName>
        <fullName evidence="1">Uncharacterized protein</fullName>
    </submittedName>
</protein>